<dbReference type="AlphaFoldDB" id="A0A6J7EI30"/>
<sequence length="247" mass="27260">MNADPHIQALLLQIQGLDSELDRFTHQARSLPVLAQIAELQSRLTGLASLLIAAETEVSDLKREQSKADTDVELVRERANRDQQRMDSGAVSAAKELEAMQREVASLAKRQAELEEVELEVMERLEDAQKNLDTLTTERDELTASLKTLSAERDEALAQFGAQSKQVRADREGLAPQIPAELSALYDKLRASSGGVGAAALHRGRCQGCQLEINATEMKAIREADDDEVLRCEECRRILIRTAESGL</sequence>
<dbReference type="InterPro" id="IPR003743">
    <property type="entry name" value="Zf-RING_7"/>
</dbReference>
<keyword evidence="1" id="KW-0175">Coiled coil</keyword>
<dbReference type="InterPro" id="IPR052376">
    <property type="entry name" value="Oxidative_Scav/Glycosyltrans"/>
</dbReference>
<gene>
    <name evidence="4" type="ORF">UFOPK3401_01358</name>
</gene>
<dbReference type="EMBL" id="CAFBLM010000083">
    <property type="protein sequence ID" value="CAB4879989.1"/>
    <property type="molecule type" value="Genomic_DNA"/>
</dbReference>
<feature type="coiled-coil region" evidence="1">
    <location>
        <begin position="90"/>
        <end position="159"/>
    </location>
</feature>
<dbReference type="PANTHER" id="PTHR39082">
    <property type="entry name" value="PHOSPHOLIPASE C-BETA-2-RELATED"/>
    <property type="match status" value="1"/>
</dbReference>
<reference evidence="4" key="1">
    <citation type="submission" date="2020-05" db="EMBL/GenBank/DDBJ databases">
        <authorList>
            <person name="Chiriac C."/>
            <person name="Salcher M."/>
            <person name="Ghai R."/>
            <person name="Kavagutti S V."/>
        </authorList>
    </citation>
    <scope>NUCLEOTIDE SEQUENCE</scope>
</reference>
<dbReference type="InterPro" id="IPR056003">
    <property type="entry name" value="CT398_CC_hairpin"/>
</dbReference>
<dbReference type="Gene3D" id="1.10.287.1490">
    <property type="match status" value="1"/>
</dbReference>
<accession>A0A6J7EI30</accession>
<dbReference type="Pfam" id="PF24481">
    <property type="entry name" value="CT398_CC"/>
    <property type="match status" value="1"/>
</dbReference>
<evidence type="ECO:0000259" key="2">
    <source>
        <dbReference type="Pfam" id="PF02591"/>
    </source>
</evidence>
<evidence type="ECO:0000313" key="4">
    <source>
        <dbReference type="EMBL" id="CAB4879989.1"/>
    </source>
</evidence>
<dbReference type="PANTHER" id="PTHR39082:SF1">
    <property type="entry name" value="SCAVENGER RECEPTOR CLASS A MEMBER 3"/>
    <property type="match status" value="1"/>
</dbReference>
<dbReference type="Pfam" id="PF02591">
    <property type="entry name" value="Zn_ribbon_9"/>
    <property type="match status" value="1"/>
</dbReference>
<evidence type="ECO:0000256" key="1">
    <source>
        <dbReference type="SAM" id="Coils"/>
    </source>
</evidence>
<proteinExistence type="predicted"/>
<evidence type="ECO:0000259" key="3">
    <source>
        <dbReference type="Pfam" id="PF24481"/>
    </source>
</evidence>
<feature type="domain" description="C4-type zinc ribbon" evidence="2">
    <location>
        <begin position="205"/>
        <end position="239"/>
    </location>
</feature>
<protein>
    <submittedName>
        <fullName evidence="4">Unannotated protein</fullName>
    </submittedName>
</protein>
<organism evidence="4">
    <name type="scientific">freshwater metagenome</name>
    <dbReference type="NCBI Taxonomy" id="449393"/>
    <lineage>
        <taxon>unclassified sequences</taxon>
        <taxon>metagenomes</taxon>
        <taxon>ecological metagenomes</taxon>
    </lineage>
</organism>
<name>A0A6J7EI30_9ZZZZ</name>
<feature type="domain" description="CT398-like coiled coil hairpin" evidence="3">
    <location>
        <begin position="14"/>
        <end position="194"/>
    </location>
</feature>